<dbReference type="PANTHER" id="PTHR30029">
    <property type="entry name" value="STAGE V SPORULATION PROTEIN R"/>
    <property type="match status" value="1"/>
</dbReference>
<dbReference type="InterPro" id="IPR007390">
    <property type="entry name" value="Spore_V_R"/>
</dbReference>
<dbReference type="Pfam" id="PF24755">
    <property type="entry name" value="SpoVR_C"/>
    <property type="match status" value="1"/>
</dbReference>
<dbReference type="AlphaFoldDB" id="A0A517QXK4"/>
<dbReference type="InterPro" id="IPR056174">
    <property type="entry name" value="SpoVR_N"/>
</dbReference>
<feature type="region of interest" description="Disordered" evidence="1">
    <location>
        <begin position="174"/>
        <end position="193"/>
    </location>
</feature>
<gene>
    <name evidence="4" type="ORF">Pan189_06740</name>
</gene>
<proteinExistence type="predicted"/>
<evidence type="ECO:0000259" key="2">
    <source>
        <dbReference type="Pfam" id="PF04293"/>
    </source>
</evidence>
<dbReference type="RefSeq" id="WP_145362529.1">
    <property type="nucleotide sequence ID" value="NZ_CP036268.1"/>
</dbReference>
<feature type="domain" description="SpoVR-like C-terminal" evidence="3">
    <location>
        <begin position="430"/>
        <end position="481"/>
    </location>
</feature>
<evidence type="ECO:0000313" key="5">
    <source>
        <dbReference type="Proteomes" id="UP000317318"/>
    </source>
</evidence>
<protein>
    <submittedName>
        <fullName evidence="4">SpoVR family protein</fullName>
    </submittedName>
</protein>
<evidence type="ECO:0000313" key="4">
    <source>
        <dbReference type="EMBL" id="QDT36318.1"/>
    </source>
</evidence>
<accession>A0A517QXK4</accession>
<dbReference type="EMBL" id="CP036268">
    <property type="protein sequence ID" value="QDT36318.1"/>
    <property type="molecule type" value="Genomic_DNA"/>
</dbReference>
<feature type="domain" description="SpoVR protein-like N-terminal" evidence="2">
    <location>
        <begin position="11"/>
        <end position="428"/>
    </location>
</feature>
<feature type="compositionally biased region" description="Basic and acidic residues" evidence="1">
    <location>
        <begin position="175"/>
        <end position="193"/>
    </location>
</feature>
<dbReference type="PANTHER" id="PTHR30029:SF2">
    <property type="entry name" value="STAGE V SPORULATION PROTEIN R"/>
    <property type="match status" value="1"/>
</dbReference>
<name>A0A517QXK4_9PLAN</name>
<dbReference type="Proteomes" id="UP000317318">
    <property type="component" value="Chromosome"/>
</dbReference>
<dbReference type="OrthoDB" id="9784270at2"/>
<evidence type="ECO:0000256" key="1">
    <source>
        <dbReference type="SAM" id="MobiDB-lite"/>
    </source>
</evidence>
<sequence length="501" mass="58929">MPISTQRELPAEIRSLQDRIEDKAREYGLDFFETIFEMVDYEEMSMLAAYGGFPIRYPHWKFGAEYDEMMKSYSYGLSKIYEMVINTDPSYAYLLTANEMADQKLVIAHVYGHVDFFKNNYWFSRTNRRMLDQMANHAARIGRYVDRYGFEEVERMIDCALSIDDLIDPHLPFVDPKDRKKSDSTPDGDKVTPRRFEAKGYMDSFINPPEVMALEESDQKERRRASEESRSFPAAPQRDVLLFLLEHSSLKDWQRDILSIIRDEAYYYAPQGQTKIMNEGWASYWHTTIMTQFALDPSEVVTYADHHSGTMATSPQRLNPYKLGIELFRDIEERWDKGQFGLEWEQCDDVDRKENWNLDLGLGREKIFEVRRIHNDITFIDEFLTPEFCAKHKMFSFAYNDSNDFYEIASREFQKIKQQLLTSLTNHGRPVIRVVDGNFGNRGELLLKHEFQGIELRQDYARDVMQNLELLWGRPVNIETVIDEEPALMTFDGEEHDVAPM</sequence>
<dbReference type="Pfam" id="PF04293">
    <property type="entry name" value="SpoVR"/>
    <property type="match status" value="1"/>
</dbReference>
<dbReference type="KEGG" id="svp:Pan189_06740"/>
<reference evidence="4 5" key="1">
    <citation type="submission" date="2019-02" db="EMBL/GenBank/DDBJ databases">
        <title>Deep-cultivation of Planctomycetes and their phenomic and genomic characterization uncovers novel biology.</title>
        <authorList>
            <person name="Wiegand S."/>
            <person name="Jogler M."/>
            <person name="Boedeker C."/>
            <person name="Pinto D."/>
            <person name="Vollmers J."/>
            <person name="Rivas-Marin E."/>
            <person name="Kohn T."/>
            <person name="Peeters S.H."/>
            <person name="Heuer A."/>
            <person name="Rast P."/>
            <person name="Oberbeckmann S."/>
            <person name="Bunk B."/>
            <person name="Jeske O."/>
            <person name="Meyerdierks A."/>
            <person name="Storesund J.E."/>
            <person name="Kallscheuer N."/>
            <person name="Luecker S."/>
            <person name="Lage O.M."/>
            <person name="Pohl T."/>
            <person name="Merkel B.J."/>
            <person name="Hornburger P."/>
            <person name="Mueller R.-W."/>
            <person name="Bruemmer F."/>
            <person name="Labrenz M."/>
            <person name="Spormann A.M."/>
            <person name="Op den Camp H."/>
            <person name="Overmann J."/>
            <person name="Amann R."/>
            <person name="Jetten M.S.M."/>
            <person name="Mascher T."/>
            <person name="Medema M.H."/>
            <person name="Devos D.P."/>
            <person name="Kaster A.-K."/>
            <person name="Ovreas L."/>
            <person name="Rohde M."/>
            <person name="Galperin M.Y."/>
            <person name="Jogler C."/>
        </authorList>
    </citation>
    <scope>NUCLEOTIDE SEQUENCE [LARGE SCALE GENOMIC DNA]</scope>
    <source>
        <strain evidence="4 5">Pan189</strain>
    </source>
</reference>
<evidence type="ECO:0000259" key="3">
    <source>
        <dbReference type="Pfam" id="PF24755"/>
    </source>
</evidence>
<keyword evidence="5" id="KW-1185">Reference proteome</keyword>
<organism evidence="4 5">
    <name type="scientific">Stratiformator vulcanicus</name>
    <dbReference type="NCBI Taxonomy" id="2527980"/>
    <lineage>
        <taxon>Bacteria</taxon>
        <taxon>Pseudomonadati</taxon>
        <taxon>Planctomycetota</taxon>
        <taxon>Planctomycetia</taxon>
        <taxon>Planctomycetales</taxon>
        <taxon>Planctomycetaceae</taxon>
        <taxon>Stratiformator</taxon>
    </lineage>
</organism>
<dbReference type="InterPro" id="IPR057008">
    <property type="entry name" value="SpoVR-like_C"/>
</dbReference>